<gene>
    <name evidence="2" type="ORF">SAMD00020551_1456</name>
</gene>
<organism evidence="2 3">
    <name type="scientific">Mesobacillus selenatarsenatis (strain DSM 18680 / JCM 14380 / FERM P-15431 / SF-1)</name>
    <dbReference type="NCBI Taxonomy" id="1321606"/>
    <lineage>
        <taxon>Bacteria</taxon>
        <taxon>Bacillati</taxon>
        <taxon>Bacillota</taxon>
        <taxon>Bacilli</taxon>
        <taxon>Bacillales</taxon>
        <taxon>Bacillaceae</taxon>
        <taxon>Mesobacillus</taxon>
    </lineage>
</organism>
<dbReference type="Proteomes" id="UP000031014">
    <property type="component" value="Unassembled WGS sequence"/>
</dbReference>
<sequence>MFIYNFNVDNNMGFLNPAPAPNSSRRFGPANEVKDDFTG</sequence>
<keyword evidence="3" id="KW-1185">Reference proteome</keyword>
<name>A0A0A8X243_MESS1</name>
<accession>A0A0A8X243</accession>
<dbReference type="EMBL" id="BASE01000030">
    <property type="protein sequence ID" value="GAM13314.1"/>
    <property type="molecule type" value="Genomic_DNA"/>
</dbReference>
<reference evidence="2 3" key="1">
    <citation type="submission" date="2013-06" db="EMBL/GenBank/DDBJ databases">
        <title>Whole genome shotgun sequence of Bacillus selenatarsenatis SF-1.</title>
        <authorList>
            <person name="Kuroda M."/>
            <person name="Sei K."/>
            <person name="Yamashita M."/>
            <person name="Ike M."/>
        </authorList>
    </citation>
    <scope>NUCLEOTIDE SEQUENCE [LARGE SCALE GENOMIC DNA]</scope>
    <source>
        <strain evidence="2 3">SF-1</strain>
    </source>
</reference>
<evidence type="ECO:0000256" key="1">
    <source>
        <dbReference type="SAM" id="MobiDB-lite"/>
    </source>
</evidence>
<evidence type="ECO:0000313" key="3">
    <source>
        <dbReference type="Proteomes" id="UP000031014"/>
    </source>
</evidence>
<feature type="region of interest" description="Disordered" evidence="1">
    <location>
        <begin position="17"/>
        <end position="39"/>
    </location>
</feature>
<dbReference type="STRING" id="1321606.SAMD00020551_1456"/>
<comment type="caution">
    <text evidence="2">The sequence shown here is derived from an EMBL/GenBank/DDBJ whole genome shotgun (WGS) entry which is preliminary data.</text>
</comment>
<dbReference type="AlphaFoldDB" id="A0A0A8X243"/>
<evidence type="ECO:0000313" key="2">
    <source>
        <dbReference type="EMBL" id="GAM13314.1"/>
    </source>
</evidence>
<protein>
    <submittedName>
        <fullName evidence="2">Uncharacterized protein</fullName>
    </submittedName>
</protein>
<proteinExistence type="predicted"/>